<organism evidence="8">
    <name type="scientific">marine sediment metagenome</name>
    <dbReference type="NCBI Taxonomy" id="412755"/>
    <lineage>
        <taxon>unclassified sequences</taxon>
        <taxon>metagenomes</taxon>
        <taxon>ecological metagenomes</taxon>
    </lineage>
</organism>
<reference evidence="8" key="1">
    <citation type="journal article" date="2014" name="Front. Microbiol.">
        <title>High frequency of phylogenetically diverse reductive dehalogenase-homologous genes in deep subseafloor sedimentary metagenomes.</title>
        <authorList>
            <person name="Kawai M."/>
            <person name="Futagami T."/>
            <person name="Toyoda A."/>
            <person name="Takaki Y."/>
            <person name="Nishi S."/>
            <person name="Hori S."/>
            <person name="Arai W."/>
            <person name="Tsubouchi T."/>
            <person name="Morono Y."/>
            <person name="Uchiyama I."/>
            <person name="Ito T."/>
            <person name="Fujiyama A."/>
            <person name="Inagaki F."/>
            <person name="Takami H."/>
        </authorList>
    </citation>
    <scope>NUCLEOTIDE SEQUENCE</scope>
    <source>
        <strain evidence="8">Expedition CK06-06</strain>
    </source>
</reference>
<keyword evidence="2" id="KW-0547">Nucleotide-binding</keyword>
<evidence type="ECO:0000256" key="5">
    <source>
        <dbReference type="ARBA" id="ARBA00038121"/>
    </source>
</evidence>
<proteinExistence type="inferred from homology"/>
<dbReference type="InterPro" id="IPR020568">
    <property type="entry name" value="Ribosomal_Su5_D2-typ_SF"/>
</dbReference>
<dbReference type="GO" id="GO:0042352">
    <property type="term" value="P:GDP-L-fucose salvage"/>
    <property type="evidence" value="ECO:0007669"/>
    <property type="project" value="TreeGrafter"/>
</dbReference>
<dbReference type="SUPFAM" id="SSF54211">
    <property type="entry name" value="Ribosomal protein S5 domain 2-like"/>
    <property type="match status" value="1"/>
</dbReference>
<accession>X1TD39</accession>
<dbReference type="PRINTS" id="PR00960">
    <property type="entry name" value="LMBPPROTEIN"/>
</dbReference>
<evidence type="ECO:0008006" key="9">
    <source>
        <dbReference type="Google" id="ProtNLM"/>
    </source>
</evidence>
<dbReference type="InterPro" id="IPR006204">
    <property type="entry name" value="GHMP_kinase_N_dom"/>
</dbReference>
<dbReference type="GO" id="GO:0050201">
    <property type="term" value="F:fucokinase activity"/>
    <property type="evidence" value="ECO:0007669"/>
    <property type="project" value="TreeGrafter"/>
</dbReference>
<feature type="domain" description="GHMP kinase C-terminal" evidence="7">
    <location>
        <begin position="157"/>
        <end position="236"/>
    </location>
</feature>
<dbReference type="PANTHER" id="PTHR32463:SF0">
    <property type="entry name" value="L-FUCOSE KINASE"/>
    <property type="match status" value="1"/>
</dbReference>
<dbReference type="InterPro" id="IPR013750">
    <property type="entry name" value="GHMP_kinase_C_dom"/>
</dbReference>
<dbReference type="Pfam" id="PF08544">
    <property type="entry name" value="GHMP_kinases_C"/>
    <property type="match status" value="1"/>
</dbReference>
<evidence type="ECO:0000256" key="1">
    <source>
        <dbReference type="ARBA" id="ARBA00022679"/>
    </source>
</evidence>
<feature type="domain" description="GHMP kinase N-terminal" evidence="6">
    <location>
        <begin position="9"/>
        <end position="86"/>
    </location>
</feature>
<dbReference type="InterPro" id="IPR052203">
    <property type="entry name" value="GHMP_Kinase-Related"/>
</dbReference>
<gene>
    <name evidence="8" type="ORF">S12H4_49992</name>
</gene>
<keyword evidence="1" id="KW-0808">Transferase</keyword>
<dbReference type="GO" id="GO:0005524">
    <property type="term" value="F:ATP binding"/>
    <property type="evidence" value="ECO:0007669"/>
    <property type="project" value="UniProtKB-KW"/>
</dbReference>
<keyword evidence="4" id="KW-0067">ATP-binding</keyword>
<sequence length="245" mass="26785">HGLVREAMKMTGVTMGVEITTLADIPSEGTGLGSSSAITVGLLQALYAYQSQIVPAEILAEQACQIEIDILGKPIGRQDQYISTFGNMRFITFGNGGIEVEKIELPSEDKRKLNNSLLLFYTGITRNSSQILKEQKANINRQLNTLCEIKKLAFEARDAITRGALTDFGEIMHQGWELKRRLASRISNSKIDEVYEAARKAGAIGGKLAGAGGGGFLLLCCVNGKQDDVRNALRGLREFPFRFQS</sequence>
<name>X1TD39_9ZZZZ</name>
<dbReference type="InterPro" id="IPR001174">
    <property type="entry name" value="HddA/FKP"/>
</dbReference>
<evidence type="ECO:0000256" key="2">
    <source>
        <dbReference type="ARBA" id="ARBA00022741"/>
    </source>
</evidence>
<dbReference type="EMBL" id="BARW01031427">
    <property type="protein sequence ID" value="GAJ03243.1"/>
    <property type="molecule type" value="Genomic_DNA"/>
</dbReference>
<dbReference type="Pfam" id="PF00288">
    <property type="entry name" value="GHMP_kinases_N"/>
    <property type="match status" value="1"/>
</dbReference>
<dbReference type="PANTHER" id="PTHR32463">
    <property type="entry name" value="L-FUCOSE KINASE"/>
    <property type="match status" value="1"/>
</dbReference>
<evidence type="ECO:0000256" key="4">
    <source>
        <dbReference type="ARBA" id="ARBA00022840"/>
    </source>
</evidence>
<dbReference type="Gene3D" id="3.30.230.120">
    <property type="match status" value="1"/>
</dbReference>
<protein>
    <recommendedName>
        <fullName evidence="9">GHMP kinase</fullName>
    </recommendedName>
</protein>
<feature type="non-terminal residue" evidence="8">
    <location>
        <position position="245"/>
    </location>
</feature>
<comment type="similarity">
    <text evidence="5">Belongs to the GHMP kinase family.</text>
</comment>
<keyword evidence="3" id="KW-0418">Kinase</keyword>
<feature type="non-terminal residue" evidence="8">
    <location>
        <position position="1"/>
    </location>
</feature>
<evidence type="ECO:0000256" key="3">
    <source>
        <dbReference type="ARBA" id="ARBA00022777"/>
    </source>
</evidence>
<dbReference type="SUPFAM" id="SSF55060">
    <property type="entry name" value="GHMP Kinase, C-terminal domain"/>
    <property type="match status" value="1"/>
</dbReference>
<evidence type="ECO:0000259" key="7">
    <source>
        <dbReference type="Pfam" id="PF08544"/>
    </source>
</evidence>
<comment type="caution">
    <text evidence="8">The sequence shown here is derived from an EMBL/GenBank/DDBJ whole genome shotgun (WGS) entry which is preliminary data.</text>
</comment>
<dbReference type="AlphaFoldDB" id="X1TD39"/>
<dbReference type="InterPro" id="IPR036554">
    <property type="entry name" value="GHMP_kinase_C_sf"/>
</dbReference>
<evidence type="ECO:0000313" key="8">
    <source>
        <dbReference type="EMBL" id="GAJ03243.1"/>
    </source>
</evidence>
<evidence type="ECO:0000259" key="6">
    <source>
        <dbReference type="Pfam" id="PF00288"/>
    </source>
</evidence>